<dbReference type="RefSeq" id="WP_051514904.1">
    <property type="nucleotide sequence ID" value="NZ_AZQP01000008.1"/>
</dbReference>
<keyword evidence="5" id="KW-0732">Signal</keyword>
<feature type="binding site" evidence="3">
    <location>
        <position position="75"/>
    </location>
    <ligand>
        <name>Mg(2+)</name>
        <dbReference type="ChEBI" id="CHEBI:18420"/>
    </ligand>
</feature>
<feature type="binding site" evidence="3">
    <location>
        <position position="353"/>
    </location>
    <ligand>
        <name>Zn(2+)</name>
        <dbReference type="ChEBI" id="CHEBI:29105"/>
        <label>1</label>
    </ligand>
</feature>
<keyword evidence="7" id="KW-1185">Reference proteome</keyword>
<gene>
    <name evidence="6" type="ORF">Q428_04030</name>
</gene>
<keyword evidence="3" id="KW-0460">Magnesium</keyword>
<dbReference type="PANTHER" id="PTHR11596">
    <property type="entry name" value="ALKALINE PHOSPHATASE"/>
    <property type="match status" value="1"/>
</dbReference>
<dbReference type="InterPro" id="IPR001952">
    <property type="entry name" value="Alkaline_phosphatase"/>
</dbReference>
<evidence type="ECO:0000256" key="1">
    <source>
        <dbReference type="ARBA" id="ARBA00022553"/>
    </source>
</evidence>
<reference evidence="6 7" key="1">
    <citation type="journal article" date="2014" name="Genome Announc.">
        <title>Draft Genome Sequence of Fervidicella metallireducens Strain AeBT, an Iron-Reducing Thermoanaerobe from the Great Artesian Basin.</title>
        <authorList>
            <person name="Patel B.K."/>
        </authorList>
    </citation>
    <scope>NUCLEOTIDE SEQUENCE [LARGE SCALE GENOMIC DNA]</scope>
    <source>
        <strain evidence="6 7">AeB</strain>
    </source>
</reference>
<dbReference type="InterPro" id="IPR017850">
    <property type="entry name" value="Alkaline_phosphatase_core_sf"/>
</dbReference>
<feature type="binding site" evidence="3">
    <location>
        <position position="352"/>
    </location>
    <ligand>
        <name>Zn(2+)</name>
        <dbReference type="ChEBI" id="CHEBI:29105"/>
        <label>2</label>
    </ligand>
</feature>
<dbReference type="SMART" id="SM00098">
    <property type="entry name" value="alkPPc"/>
    <property type="match status" value="1"/>
</dbReference>
<sequence>MFKNLKKGLSTLLLSCLLVSNLFTLQVNGQQKNVTPKPTVTAKKVTLKNTPAKPANKQPVQNPNQAKNVIIFLGDGMGVSHTTLARLYKGSNLYMDEIATGLVKTYCYNSIITDSAPAATAMATGYKSNDGYISVYPSEINYPSLQSVNEKDAYKPLATVLEAAKLKNKATGIVSTSQVSHASPAGFTAHVPNRNQYFEIAKQQVYQNLNVVFGGGKKYLLPGEKGRQDGLNLIDELKKMNYQFVEDTKSMKSANGEKIWGIFADDAMSHDIDRDPEKEPSLAEMTRKAIELLSKDKDGFFLFVEGSEIDWASHANDPKGVISDVLAYDEAIKVALDFAKKDKNTLIIAAADHDNGGLSIGNKKTDSTYTTLKANTLLDPLKKATLTGVGVESKLNPERDNIVEVMRDYYGITDLTAEEIEAIKKAPAGKLNYVIGPMLSSRSVIGWTTNGHTGSDTVLYAYGPGKPSGVIDNTDIAKIAAKAMGISLNDVNADLFVELEEGLTYLPNAEAELDVTDMANPVLIITKGKIVAELPISTNIIKINGKVKYLNGLTILAKNERIYLPIQALDIIFEAK</sequence>
<comment type="caution">
    <text evidence="6">The sequence shown here is derived from an EMBL/GenBank/DDBJ whole genome shotgun (WGS) entry which is preliminary data.</text>
</comment>
<feature type="binding site" evidence="3">
    <location>
        <position position="314"/>
    </location>
    <ligand>
        <name>Zn(2+)</name>
        <dbReference type="ChEBI" id="CHEBI:29105"/>
        <label>2</label>
    </ligand>
</feature>
<evidence type="ECO:0000256" key="3">
    <source>
        <dbReference type="PIRSR" id="PIRSR601952-2"/>
    </source>
</evidence>
<comment type="similarity">
    <text evidence="4">Belongs to the alkaline phosphatase family.</text>
</comment>
<comment type="cofactor">
    <cofactor evidence="3">
        <name>Mg(2+)</name>
        <dbReference type="ChEBI" id="CHEBI:18420"/>
    </cofactor>
    <text evidence="3">Binds 1 Mg(2+) ion.</text>
</comment>
<feature type="signal peptide" evidence="5">
    <location>
        <begin position="1"/>
        <end position="29"/>
    </location>
</feature>
<dbReference type="PRINTS" id="PR00113">
    <property type="entry name" value="ALKPHPHTASE"/>
</dbReference>
<dbReference type="PANTHER" id="PTHR11596:SF5">
    <property type="entry name" value="ALKALINE PHOSPHATASE"/>
    <property type="match status" value="1"/>
</dbReference>
<name>A0A017RWI9_9CLOT</name>
<dbReference type="CDD" id="cd16012">
    <property type="entry name" value="ALP"/>
    <property type="match status" value="1"/>
</dbReference>
<dbReference type="EMBL" id="AZQP01000008">
    <property type="protein sequence ID" value="EYE89123.1"/>
    <property type="molecule type" value="Genomic_DNA"/>
</dbReference>
<feature type="binding site" evidence="3">
    <location>
        <position position="181"/>
    </location>
    <ligand>
        <name>Mg(2+)</name>
        <dbReference type="ChEBI" id="CHEBI:18420"/>
    </ligand>
</feature>
<feature type="binding site" evidence="3">
    <location>
        <position position="183"/>
    </location>
    <ligand>
        <name>Mg(2+)</name>
        <dbReference type="ChEBI" id="CHEBI:18420"/>
    </ligand>
</feature>
<keyword evidence="3" id="KW-0862">Zinc</keyword>
<feature type="binding site" evidence="3">
    <location>
        <position position="75"/>
    </location>
    <ligand>
        <name>Zn(2+)</name>
        <dbReference type="ChEBI" id="CHEBI:29105"/>
        <label>2</label>
    </ligand>
</feature>
<keyword evidence="1" id="KW-0597">Phosphoprotein</keyword>
<evidence type="ECO:0000256" key="2">
    <source>
        <dbReference type="PIRSR" id="PIRSR601952-1"/>
    </source>
</evidence>
<protein>
    <submittedName>
        <fullName evidence="6">Alkaline phosphatase</fullName>
    </submittedName>
</protein>
<comment type="cofactor">
    <cofactor evidence="3">
        <name>Zn(2+)</name>
        <dbReference type="ChEBI" id="CHEBI:29105"/>
    </cofactor>
    <text evidence="3">Binds 2 Zn(2+) ions.</text>
</comment>
<evidence type="ECO:0000256" key="5">
    <source>
        <dbReference type="SAM" id="SignalP"/>
    </source>
</evidence>
<evidence type="ECO:0000313" key="6">
    <source>
        <dbReference type="EMBL" id="EYE89123.1"/>
    </source>
</evidence>
<dbReference type="GO" id="GO:0004035">
    <property type="term" value="F:alkaline phosphatase activity"/>
    <property type="evidence" value="ECO:0007669"/>
    <property type="project" value="TreeGrafter"/>
</dbReference>
<dbReference type="OrthoDB" id="9794455at2"/>
<feature type="binding site" evidence="3">
    <location>
        <position position="310"/>
    </location>
    <ligand>
        <name>Zn(2+)</name>
        <dbReference type="ChEBI" id="CHEBI:29105"/>
        <label>2</label>
    </ligand>
</feature>
<dbReference type="Gene3D" id="3.40.720.10">
    <property type="entry name" value="Alkaline Phosphatase, subunit A"/>
    <property type="match status" value="1"/>
</dbReference>
<feature type="chain" id="PRO_5039300784" evidence="5">
    <location>
        <begin position="30"/>
        <end position="576"/>
    </location>
</feature>
<evidence type="ECO:0000256" key="4">
    <source>
        <dbReference type="RuleBase" id="RU003946"/>
    </source>
</evidence>
<keyword evidence="3" id="KW-0479">Metal-binding</keyword>
<feature type="binding site" evidence="3">
    <location>
        <position position="305"/>
    </location>
    <ligand>
        <name>Mg(2+)</name>
        <dbReference type="ChEBI" id="CHEBI:18420"/>
    </ligand>
</feature>
<dbReference type="Pfam" id="PF00245">
    <property type="entry name" value="Alk_phosphatase"/>
    <property type="match status" value="1"/>
</dbReference>
<proteinExistence type="inferred from homology"/>
<accession>A0A017RWI9</accession>
<dbReference type="Gene3D" id="1.10.60.40">
    <property type="match status" value="1"/>
</dbReference>
<feature type="binding site" evidence="3">
    <location>
        <position position="452"/>
    </location>
    <ligand>
        <name>Zn(2+)</name>
        <dbReference type="ChEBI" id="CHEBI:29105"/>
        <label>2</label>
    </ligand>
</feature>
<organism evidence="6 7">
    <name type="scientific">Fervidicella metallireducens AeB</name>
    <dbReference type="NCBI Taxonomy" id="1403537"/>
    <lineage>
        <taxon>Bacteria</taxon>
        <taxon>Bacillati</taxon>
        <taxon>Bacillota</taxon>
        <taxon>Clostridia</taxon>
        <taxon>Eubacteriales</taxon>
        <taxon>Clostridiaceae</taxon>
        <taxon>Fervidicella</taxon>
    </lineage>
</organism>
<dbReference type="Proteomes" id="UP000019681">
    <property type="component" value="Unassembled WGS sequence"/>
</dbReference>
<evidence type="ECO:0000313" key="7">
    <source>
        <dbReference type="Proteomes" id="UP000019681"/>
    </source>
</evidence>
<dbReference type="SUPFAM" id="SSF53649">
    <property type="entry name" value="Alkaline phosphatase-like"/>
    <property type="match status" value="1"/>
</dbReference>
<dbReference type="GO" id="GO:0046872">
    <property type="term" value="F:metal ion binding"/>
    <property type="evidence" value="ECO:0007669"/>
    <property type="project" value="UniProtKB-KW"/>
</dbReference>
<dbReference type="AlphaFoldDB" id="A0A017RWI9"/>
<dbReference type="STRING" id="1403537.Q428_04030"/>
<feature type="active site" description="Phosphoserine intermediate" evidence="2">
    <location>
        <position position="115"/>
    </location>
</feature>